<feature type="compositionally biased region" description="Polar residues" evidence="1">
    <location>
        <begin position="1"/>
        <end position="10"/>
    </location>
</feature>
<evidence type="ECO:0000313" key="4">
    <source>
        <dbReference type="Proteomes" id="UP000183810"/>
    </source>
</evidence>
<feature type="region of interest" description="Disordered" evidence="1">
    <location>
        <begin position="1"/>
        <end position="24"/>
    </location>
</feature>
<feature type="domain" description="UspA" evidence="2">
    <location>
        <begin position="16"/>
        <end position="57"/>
    </location>
</feature>
<sequence>MTQHSESPHQSASAAVVVGADGSDGSNTAVRWAARTAADRGRALHIVHCTEPIADRTPIGPSSSRAGPIPTAATARWWSVSTAVASASPRSGRRSPKPRFAAPN</sequence>
<keyword evidence="4" id="KW-1185">Reference proteome</keyword>
<organism evidence="3 4">
    <name type="scientific">Nocardia mangyaensis</name>
    <dbReference type="NCBI Taxonomy" id="2213200"/>
    <lineage>
        <taxon>Bacteria</taxon>
        <taxon>Bacillati</taxon>
        <taxon>Actinomycetota</taxon>
        <taxon>Actinomycetes</taxon>
        <taxon>Mycobacteriales</taxon>
        <taxon>Nocardiaceae</taxon>
        <taxon>Nocardia</taxon>
    </lineage>
</organism>
<dbReference type="KEGG" id="nsl:BOX37_13990"/>
<feature type="compositionally biased region" description="Low complexity" evidence="1">
    <location>
        <begin position="11"/>
        <end position="24"/>
    </location>
</feature>
<gene>
    <name evidence="3" type="ORF">BOX37_13990</name>
</gene>
<evidence type="ECO:0000259" key="2">
    <source>
        <dbReference type="Pfam" id="PF00582"/>
    </source>
</evidence>
<evidence type="ECO:0000313" key="3">
    <source>
        <dbReference type="EMBL" id="APE34875.1"/>
    </source>
</evidence>
<proteinExistence type="predicted"/>
<name>A0A1J0VS57_9NOCA</name>
<protein>
    <recommendedName>
        <fullName evidence="2">UspA domain-containing protein</fullName>
    </recommendedName>
</protein>
<feature type="region of interest" description="Disordered" evidence="1">
    <location>
        <begin position="84"/>
        <end position="104"/>
    </location>
</feature>
<dbReference type="Proteomes" id="UP000183810">
    <property type="component" value="Chromosome"/>
</dbReference>
<dbReference type="EMBL" id="CP018082">
    <property type="protein sequence ID" value="APE34875.1"/>
    <property type="molecule type" value="Genomic_DNA"/>
</dbReference>
<evidence type="ECO:0000256" key="1">
    <source>
        <dbReference type="SAM" id="MobiDB-lite"/>
    </source>
</evidence>
<dbReference type="Gene3D" id="3.40.50.620">
    <property type="entry name" value="HUPs"/>
    <property type="match status" value="1"/>
</dbReference>
<dbReference type="InterPro" id="IPR014729">
    <property type="entry name" value="Rossmann-like_a/b/a_fold"/>
</dbReference>
<dbReference type="Pfam" id="PF00582">
    <property type="entry name" value="Usp"/>
    <property type="match status" value="1"/>
</dbReference>
<dbReference type="InterPro" id="IPR006016">
    <property type="entry name" value="UspA"/>
</dbReference>
<accession>A0A1J0VS57</accession>
<dbReference type="RefSeq" id="WP_071928058.1">
    <property type="nucleotide sequence ID" value="NZ_CP018082.1"/>
</dbReference>
<reference evidence="3" key="1">
    <citation type="submission" date="2016-11" db="EMBL/GenBank/DDBJ databases">
        <authorList>
            <person name="Jaros S."/>
            <person name="Januszkiewicz K."/>
            <person name="Wedrychowicz H."/>
        </authorList>
    </citation>
    <scope>NUCLEOTIDE SEQUENCE [LARGE SCALE GENOMIC DNA]</scope>
    <source>
        <strain evidence="3">Y48</strain>
    </source>
</reference>
<dbReference type="SUPFAM" id="SSF52402">
    <property type="entry name" value="Adenine nucleotide alpha hydrolases-like"/>
    <property type="match status" value="1"/>
</dbReference>
<dbReference type="AlphaFoldDB" id="A0A1J0VS57"/>